<sequence length="545" mass="62403">MTNSLNNNDFNSILSNNPIPMSSSSSSNGLIDAESISNNYYETEIIKCLFGNTQTPPDRHHKKLKLKKLKLDSITVCLNDFKILNSNIDLLELEILELLNVSEIMNDDSNNSPNSLRSYLLANSDNNNNDDDDGDGDFPVPDNMDPEEAELLAMQMLSRNETNSLIPIRRRLDDSDFFLFKISPFLKNLKILTIDFYNDFKDFTPVLIKNIDHLIQLYININWNQSRDNLFNKSYDELIIDYFNNLLKHSLNLKILIIDSKNESNYNSSPIFQRTLSSSANSSKDNLEIKDLNINILSKFLPNFKNLVNLRLPINENCLLSFLENNLMFLNNLKFIEIIFPQVNSYSSFNFNDSHSSSNNANNNDTNYSANNSLISNTHAHLGTLLNPIPTSDINSMNFNYNSDTTLLNSIFNDDDPDENNSNGIDETVLEFNKIWQNTSLKSKLDIDTQKNKMNFKDLHQISLIFKKFIGIKSEIENSSNNCNHNHDCNSSFGSSSSFNVMKYQSGLKYLKIFNVIICVDDIKNIKFKTNSLDEWFNLKLTGNL</sequence>
<dbReference type="AlphaFoldDB" id="A0A9W6WIE8"/>
<proteinExistence type="predicted"/>
<reference evidence="2" key="1">
    <citation type="submission" date="2023-04" db="EMBL/GenBank/DDBJ databases">
        <title>Candida boidinii NBRC 10035.</title>
        <authorList>
            <person name="Ichikawa N."/>
            <person name="Sato H."/>
            <person name="Tonouchi N."/>
        </authorList>
    </citation>
    <scope>NUCLEOTIDE SEQUENCE</scope>
    <source>
        <strain evidence="2">NBRC 10035</strain>
    </source>
</reference>
<dbReference type="Proteomes" id="UP001165120">
    <property type="component" value="Unassembled WGS sequence"/>
</dbReference>
<evidence type="ECO:0000313" key="2">
    <source>
        <dbReference type="EMBL" id="GME74565.1"/>
    </source>
</evidence>
<keyword evidence="3" id="KW-1185">Reference proteome</keyword>
<protein>
    <submittedName>
        <fullName evidence="2">Unnamed protein product</fullName>
    </submittedName>
</protein>
<feature type="region of interest" description="Disordered" evidence="1">
    <location>
        <begin position="115"/>
        <end position="144"/>
    </location>
</feature>
<name>A0A9W6WIE8_CANBO</name>
<organism evidence="2 3">
    <name type="scientific">Candida boidinii</name>
    <name type="common">Yeast</name>
    <dbReference type="NCBI Taxonomy" id="5477"/>
    <lineage>
        <taxon>Eukaryota</taxon>
        <taxon>Fungi</taxon>
        <taxon>Dikarya</taxon>
        <taxon>Ascomycota</taxon>
        <taxon>Saccharomycotina</taxon>
        <taxon>Pichiomycetes</taxon>
        <taxon>Pichiales</taxon>
        <taxon>Pichiaceae</taxon>
        <taxon>Ogataea</taxon>
        <taxon>Ogataea/Candida clade</taxon>
    </lineage>
</organism>
<evidence type="ECO:0000256" key="1">
    <source>
        <dbReference type="SAM" id="MobiDB-lite"/>
    </source>
</evidence>
<dbReference type="EMBL" id="BSXN01001807">
    <property type="protein sequence ID" value="GME74565.1"/>
    <property type="molecule type" value="Genomic_DNA"/>
</dbReference>
<gene>
    <name evidence="2" type="ORF">Cboi02_000445800</name>
</gene>
<accession>A0A9W6WIE8</accession>
<comment type="caution">
    <text evidence="2">The sequence shown here is derived from an EMBL/GenBank/DDBJ whole genome shotgun (WGS) entry which is preliminary data.</text>
</comment>
<feature type="compositionally biased region" description="Polar residues" evidence="1">
    <location>
        <begin position="115"/>
        <end position="124"/>
    </location>
</feature>
<evidence type="ECO:0000313" key="3">
    <source>
        <dbReference type="Proteomes" id="UP001165120"/>
    </source>
</evidence>